<organism evidence="1 2">
    <name type="scientific">Streptococcus ovuberis</name>
    <dbReference type="NCBI Taxonomy" id="1936207"/>
    <lineage>
        <taxon>Bacteria</taxon>
        <taxon>Bacillati</taxon>
        <taxon>Bacillota</taxon>
        <taxon>Bacilli</taxon>
        <taxon>Lactobacillales</taxon>
        <taxon>Streptococcaceae</taxon>
        <taxon>Streptococcus</taxon>
    </lineage>
</organism>
<dbReference type="Proteomes" id="UP000522720">
    <property type="component" value="Unassembled WGS sequence"/>
</dbReference>
<reference evidence="1 2" key="1">
    <citation type="submission" date="2020-04" db="EMBL/GenBank/DDBJ databases">
        <title>MicrobeNet Type strains.</title>
        <authorList>
            <person name="Nicholson A.C."/>
        </authorList>
    </citation>
    <scope>NUCLEOTIDE SEQUENCE [LARGE SCALE GENOMIC DNA]</scope>
    <source>
        <strain evidence="1 2">CCUG 69612</strain>
    </source>
</reference>
<evidence type="ECO:0000313" key="2">
    <source>
        <dbReference type="Proteomes" id="UP000522720"/>
    </source>
</evidence>
<evidence type="ECO:0000313" key="1">
    <source>
        <dbReference type="EMBL" id="NKZ20881.1"/>
    </source>
</evidence>
<dbReference type="EMBL" id="JAAXPR010000016">
    <property type="protein sequence ID" value="NKZ20881.1"/>
    <property type="molecule type" value="Genomic_DNA"/>
</dbReference>
<protein>
    <submittedName>
        <fullName evidence="1">Uncharacterized protein</fullName>
    </submittedName>
</protein>
<comment type="caution">
    <text evidence="1">The sequence shown here is derived from an EMBL/GenBank/DDBJ whole genome shotgun (WGS) entry which is preliminary data.</text>
</comment>
<gene>
    <name evidence="1" type="ORF">HF992_08575</name>
</gene>
<accession>A0A7X6S253</accession>
<name>A0A7X6S253_9STRE</name>
<proteinExistence type="predicted"/>
<dbReference type="AlphaFoldDB" id="A0A7X6S253"/>
<dbReference type="RefSeq" id="WP_168549623.1">
    <property type="nucleotide sequence ID" value="NZ_JAAXPR010000016.1"/>
</dbReference>
<keyword evidence="2" id="KW-1185">Reference proteome</keyword>
<sequence length="81" mass="9002">MCEDVEDQFEATEGYVVDAVRINDKMVVSAKVEDTSGIGLTYRVEQTTQDDANRNKWTVLHAAIQKVAGKNPKEEKGPYVA</sequence>